<gene>
    <name evidence="1" type="ORF">CDAUBV1_LOCUS3782</name>
</gene>
<protein>
    <recommendedName>
        <fullName evidence="3">Methyltransferase-like protein 7A</fullName>
    </recommendedName>
</protein>
<comment type="caution">
    <text evidence="1">The sequence shown here is derived from an EMBL/GenBank/DDBJ whole genome shotgun (WGS) entry which is preliminary data.</text>
</comment>
<dbReference type="InterPro" id="IPR029063">
    <property type="entry name" value="SAM-dependent_MTases_sf"/>
</dbReference>
<evidence type="ECO:0000313" key="2">
    <source>
        <dbReference type="Proteomes" id="UP001497525"/>
    </source>
</evidence>
<dbReference type="InterPro" id="IPR052356">
    <property type="entry name" value="Thiol_S-MT"/>
</dbReference>
<evidence type="ECO:0000313" key="1">
    <source>
        <dbReference type="EMBL" id="CAL5131361.1"/>
    </source>
</evidence>
<dbReference type="Gene3D" id="3.40.50.150">
    <property type="entry name" value="Vaccinia Virus protein VP39"/>
    <property type="match status" value="1"/>
</dbReference>
<accession>A0AAV2T3F3</accession>
<dbReference type="PANTHER" id="PTHR45036">
    <property type="entry name" value="METHYLTRANSFERASE LIKE 7B"/>
    <property type="match status" value="1"/>
</dbReference>
<sequence length="290" mass="33330">MGLAEIWNQLDFEKVLPDFVKRHSHSLMKLTITCGVIYFSVPRIFRATHNLPELMSRRHLQDRLLKEEMFGYLQSYGKKHSEQECIRILEIGAGDGMNLDLFPYSSRLVVVDPSDKYRRNLENKIAIINMVDQVPPDKNGKRKPNLELESWLRISADDMVDDGSSQGKKHKAIERPVGQFDACVSTFSLCTVRNLETVLSDVASLVKPGGLVLTMEHSCPPGRLARFICFLWEPIMNWLTGHSHLFRRPDKSIKKLESKWEVLFSKEFLSPDRSSINPVALTISCVFRRR</sequence>
<reference evidence="1" key="1">
    <citation type="submission" date="2024-06" db="EMBL/GenBank/DDBJ databases">
        <authorList>
            <person name="Liu X."/>
            <person name="Lenzi L."/>
            <person name="Haldenby T S."/>
            <person name="Uol C."/>
        </authorList>
    </citation>
    <scope>NUCLEOTIDE SEQUENCE</scope>
</reference>
<dbReference type="AlphaFoldDB" id="A0AAV2T3F3"/>
<dbReference type="PANTHER" id="PTHR45036:SF1">
    <property type="entry name" value="METHYLTRANSFERASE LIKE 7A"/>
    <property type="match status" value="1"/>
</dbReference>
<dbReference type="Pfam" id="PF13489">
    <property type="entry name" value="Methyltransf_23"/>
    <property type="match status" value="1"/>
</dbReference>
<proteinExistence type="predicted"/>
<organism evidence="1 2">
    <name type="scientific">Calicophoron daubneyi</name>
    <name type="common">Rumen fluke</name>
    <name type="synonym">Paramphistomum daubneyi</name>
    <dbReference type="NCBI Taxonomy" id="300641"/>
    <lineage>
        <taxon>Eukaryota</taxon>
        <taxon>Metazoa</taxon>
        <taxon>Spiralia</taxon>
        <taxon>Lophotrochozoa</taxon>
        <taxon>Platyhelminthes</taxon>
        <taxon>Trematoda</taxon>
        <taxon>Digenea</taxon>
        <taxon>Plagiorchiida</taxon>
        <taxon>Pronocephalata</taxon>
        <taxon>Paramphistomoidea</taxon>
        <taxon>Paramphistomidae</taxon>
        <taxon>Calicophoron</taxon>
    </lineage>
</organism>
<dbReference type="Proteomes" id="UP001497525">
    <property type="component" value="Unassembled WGS sequence"/>
</dbReference>
<dbReference type="SUPFAM" id="SSF53335">
    <property type="entry name" value="S-adenosyl-L-methionine-dependent methyltransferases"/>
    <property type="match status" value="1"/>
</dbReference>
<evidence type="ECO:0008006" key="3">
    <source>
        <dbReference type="Google" id="ProtNLM"/>
    </source>
</evidence>
<dbReference type="EMBL" id="CAXLJL010000090">
    <property type="protein sequence ID" value="CAL5131361.1"/>
    <property type="molecule type" value="Genomic_DNA"/>
</dbReference>
<name>A0AAV2T3F3_CALDB</name>